<organism evidence="2 3">
    <name type="scientific">Malus domestica</name>
    <name type="common">Apple</name>
    <name type="synonym">Pyrus malus</name>
    <dbReference type="NCBI Taxonomy" id="3750"/>
    <lineage>
        <taxon>Eukaryota</taxon>
        <taxon>Viridiplantae</taxon>
        <taxon>Streptophyta</taxon>
        <taxon>Embryophyta</taxon>
        <taxon>Tracheophyta</taxon>
        <taxon>Spermatophyta</taxon>
        <taxon>Magnoliopsida</taxon>
        <taxon>eudicotyledons</taxon>
        <taxon>Gunneridae</taxon>
        <taxon>Pentapetalae</taxon>
        <taxon>rosids</taxon>
        <taxon>fabids</taxon>
        <taxon>Rosales</taxon>
        <taxon>Rosaceae</taxon>
        <taxon>Amygdaloideae</taxon>
        <taxon>Maleae</taxon>
        <taxon>Malus</taxon>
    </lineage>
</organism>
<sequence>MAKVIASQSVFCISSGLDEIAVGSKSPKWEFRVSLSFSTSQFKDENSRAFPSLSVDFLGNPMTLSNHKGLENCRVRKPSNFFVHAQSFVCAWSNPKVKGKTLFLFNPTATQTQGSFLSIISKREGCLAGKIDGGFDQERSAIIYKDKPFVVYGNIVYTWRQTLERCTRLASALAHLRVSYGEVVMLLYLITFIRRFRLPDNAKIDQVKAAMESGVLTVTVCK</sequence>
<dbReference type="AlphaFoldDB" id="A0A498HGZ0"/>
<reference evidence="2 3" key="1">
    <citation type="submission" date="2018-10" db="EMBL/GenBank/DDBJ databases">
        <title>A high-quality apple genome assembly.</title>
        <authorList>
            <person name="Hu J."/>
        </authorList>
    </citation>
    <scope>NUCLEOTIDE SEQUENCE [LARGE SCALE GENOMIC DNA]</scope>
    <source>
        <strain evidence="3">cv. HFTH1</strain>
        <tissue evidence="2">Young leaf</tissue>
    </source>
</reference>
<feature type="domain" description="SHSP" evidence="1">
    <location>
        <begin position="191"/>
        <end position="222"/>
    </location>
</feature>
<evidence type="ECO:0000259" key="1">
    <source>
        <dbReference type="Pfam" id="PF00011"/>
    </source>
</evidence>
<dbReference type="EMBL" id="RDQH01000342">
    <property type="protein sequence ID" value="RXH70269.1"/>
    <property type="molecule type" value="Genomic_DNA"/>
</dbReference>
<dbReference type="STRING" id="3750.A0A498HGZ0"/>
<dbReference type="Proteomes" id="UP000290289">
    <property type="component" value="Chromosome 16"/>
</dbReference>
<dbReference type="InterPro" id="IPR002068">
    <property type="entry name" value="A-crystallin/Hsp20_dom"/>
</dbReference>
<evidence type="ECO:0000313" key="3">
    <source>
        <dbReference type="Proteomes" id="UP000290289"/>
    </source>
</evidence>
<dbReference type="Gene3D" id="3.40.50.980">
    <property type="match status" value="1"/>
</dbReference>
<accession>A0A498HGZ0</accession>
<keyword evidence="3" id="KW-1185">Reference proteome</keyword>
<gene>
    <name evidence="2" type="ORF">DVH24_007525</name>
</gene>
<dbReference type="InterPro" id="IPR008978">
    <property type="entry name" value="HSP20-like_chaperone"/>
</dbReference>
<comment type="caution">
    <text evidence="2">The sequence shown here is derived from an EMBL/GenBank/DDBJ whole genome shotgun (WGS) entry which is preliminary data.</text>
</comment>
<dbReference type="SUPFAM" id="SSF49764">
    <property type="entry name" value="HSP20-like chaperones"/>
    <property type="match status" value="1"/>
</dbReference>
<protein>
    <recommendedName>
        <fullName evidence="1">SHSP domain-containing protein</fullName>
    </recommendedName>
</protein>
<evidence type="ECO:0000313" key="2">
    <source>
        <dbReference type="EMBL" id="RXH70269.1"/>
    </source>
</evidence>
<proteinExistence type="predicted"/>
<dbReference type="Pfam" id="PF00011">
    <property type="entry name" value="HSP20"/>
    <property type="match status" value="1"/>
</dbReference>
<dbReference type="SUPFAM" id="SSF56801">
    <property type="entry name" value="Acetyl-CoA synthetase-like"/>
    <property type="match status" value="1"/>
</dbReference>
<dbReference type="Gene3D" id="2.60.40.790">
    <property type="match status" value="1"/>
</dbReference>
<name>A0A498HGZ0_MALDO</name>